<protein>
    <submittedName>
        <fullName evidence="3">D-alanyl-D-alanine carboxypeptidase</fullName>
    </submittedName>
</protein>
<keyword evidence="3" id="KW-0645">Protease</keyword>
<name>A0ABY4YJC4_9MICO</name>
<dbReference type="GO" id="GO:0004180">
    <property type="term" value="F:carboxypeptidase activity"/>
    <property type="evidence" value="ECO:0007669"/>
    <property type="project" value="UniProtKB-KW"/>
</dbReference>
<dbReference type="RefSeq" id="WP_252621418.1">
    <property type="nucleotide sequence ID" value="NZ_CP099490.1"/>
</dbReference>
<evidence type="ECO:0000313" key="4">
    <source>
        <dbReference type="Proteomes" id="UP001056535"/>
    </source>
</evidence>
<dbReference type="Gene3D" id="3.40.710.10">
    <property type="entry name" value="DD-peptidase/beta-lactamase superfamily"/>
    <property type="match status" value="2"/>
</dbReference>
<accession>A0ABY4YJC4</accession>
<dbReference type="Pfam" id="PF02113">
    <property type="entry name" value="Peptidase_S13"/>
    <property type="match status" value="2"/>
</dbReference>
<evidence type="ECO:0000256" key="2">
    <source>
        <dbReference type="ARBA" id="ARBA00022801"/>
    </source>
</evidence>
<dbReference type="InterPro" id="IPR000667">
    <property type="entry name" value="Peptidase_S13"/>
</dbReference>
<gene>
    <name evidence="3" type="ORF">NF557_01920</name>
</gene>
<organism evidence="3 4">
    <name type="scientific">Ornithinimicrobium cryptoxanthini</name>
    <dbReference type="NCBI Taxonomy" id="2934161"/>
    <lineage>
        <taxon>Bacteria</taxon>
        <taxon>Bacillati</taxon>
        <taxon>Actinomycetota</taxon>
        <taxon>Actinomycetes</taxon>
        <taxon>Micrococcales</taxon>
        <taxon>Ornithinimicrobiaceae</taxon>
        <taxon>Ornithinimicrobium</taxon>
    </lineage>
</organism>
<proteinExistence type="inferred from homology"/>
<dbReference type="PANTHER" id="PTHR30023:SF0">
    <property type="entry name" value="PENICILLIN-SENSITIVE CARBOXYPEPTIDASE A"/>
    <property type="match status" value="1"/>
</dbReference>
<keyword evidence="2" id="KW-0378">Hydrolase</keyword>
<keyword evidence="3" id="KW-0121">Carboxypeptidase</keyword>
<reference evidence="3" key="1">
    <citation type="submission" date="2022-06" db="EMBL/GenBank/DDBJ databases">
        <title>Ornithinimicrobium JY.X270.</title>
        <authorList>
            <person name="Huang Y."/>
        </authorList>
    </citation>
    <scope>NUCLEOTIDE SEQUENCE</scope>
    <source>
        <strain evidence="3">JY.X270</strain>
    </source>
</reference>
<sequence>MPVTAAYAGSGDLDGSAQVAAPSASPVIGVAAAQVAVRPHIAPQPPPVLVPVSRGRPVDPAVLGSLIQDELSSEWLGDPAHVAVTVRDVDTGEHLFDQNADRALTPASTTKLLAAAAIVTSLPMDEPFRTTVVTGEEPHKIILVAGGDMLIARGAGDPTQVEGRAGLADLADQTAAELTSRGLGAEDTPVRVELDTSYAQGPDRAPGWTDYWLTEGYTGRITMLALVEDRAIPFHPAPADPAQATSLAFKDALRERGIALTGGPRTTAAEVVAPEGAELLAEVESAPARDVLSEALASSDNAMVEQLARQAAVADGVGADPDSVKAWVLEQVAGYGVDVAGVQLADVSGLSDGTSIPARVLGDLLVVGADGDDPGLQSVLGELPIAGFSGTLWDRFHLDRHAPAVGVARAKTGALPGVTTLAGLVVTQDGRMLAFAVLADDVGRDGAGLEARSVVDSIVAELAVCGC</sequence>
<evidence type="ECO:0000256" key="1">
    <source>
        <dbReference type="ARBA" id="ARBA00006096"/>
    </source>
</evidence>
<dbReference type="InterPro" id="IPR012338">
    <property type="entry name" value="Beta-lactam/transpept-like"/>
</dbReference>
<comment type="similarity">
    <text evidence="1">Belongs to the peptidase S13 family.</text>
</comment>
<keyword evidence="4" id="KW-1185">Reference proteome</keyword>
<dbReference type="Proteomes" id="UP001056535">
    <property type="component" value="Chromosome"/>
</dbReference>
<dbReference type="PANTHER" id="PTHR30023">
    <property type="entry name" value="D-ALANYL-D-ALANINE CARBOXYPEPTIDASE"/>
    <property type="match status" value="1"/>
</dbReference>
<evidence type="ECO:0000313" key="3">
    <source>
        <dbReference type="EMBL" id="USQ76714.1"/>
    </source>
</evidence>
<dbReference type="PRINTS" id="PR00922">
    <property type="entry name" value="DADACBPTASE3"/>
</dbReference>
<dbReference type="EMBL" id="CP099490">
    <property type="protein sequence ID" value="USQ76714.1"/>
    <property type="molecule type" value="Genomic_DNA"/>
</dbReference>
<dbReference type="SUPFAM" id="SSF56601">
    <property type="entry name" value="beta-lactamase/transpeptidase-like"/>
    <property type="match status" value="1"/>
</dbReference>